<proteinExistence type="predicted"/>
<name>A0AAV0KQD3_9ROSI</name>
<evidence type="ECO:0000256" key="1">
    <source>
        <dbReference type="SAM" id="Phobius"/>
    </source>
</evidence>
<evidence type="ECO:0000313" key="3">
    <source>
        <dbReference type="Proteomes" id="UP001154282"/>
    </source>
</evidence>
<keyword evidence="1" id="KW-1133">Transmembrane helix</keyword>
<organism evidence="2 3">
    <name type="scientific">Linum tenue</name>
    <dbReference type="NCBI Taxonomy" id="586396"/>
    <lineage>
        <taxon>Eukaryota</taxon>
        <taxon>Viridiplantae</taxon>
        <taxon>Streptophyta</taxon>
        <taxon>Embryophyta</taxon>
        <taxon>Tracheophyta</taxon>
        <taxon>Spermatophyta</taxon>
        <taxon>Magnoliopsida</taxon>
        <taxon>eudicotyledons</taxon>
        <taxon>Gunneridae</taxon>
        <taxon>Pentapetalae</taxon>
        <taxon>rosids</taxon>
        <taxon>fabids</taxon>
        <taxon>Malpighiales</taxon>
        <taxon>Linaceae</taxon>
        <taxon>Linum</taxon>
    </lineage>
</organism>
<reference evidence="2" key="1">
    <citation type="submission" date="2022-08" db="EMBL/GenBank/DDBJ databases">
        <authorList>
            <person name="Gutierrez-Valencia J."/>
        </authorList>
    </citation>
    <scope>NUCLEOTIDE SEQUENCE</scope>
</reference>
<accession>A0AAV0KQD3</accession>
<keyword evidence="1" id="KW-0472">Membrane</keyword>
<evidence type="ECO:0000313" key="2">
    <source>
        <dbReference type="EMBL" id="CAI0424311.1"/>
    </source>
</evidence>
<feature type="transmembrane region" description="Helical" evidence="1">
    <location>
        <begin position="82"/>
        <end position="101"/>
    </location>
</feature>
<dbReference type="Proteomes" id="UP001154282">
    <property type="component" value="Unassembled WGS sequence"/>
</dbReference>
<sequence>MAPINPLGLSAGGGERVISDRFRSSHDIFFDVFWIQQRKSGFEKGELRGDELGEIYFLFRRVPTRCPAGELAGQDNFRRAKWILYFAGFTPLVTIYVAAFYTRIVGAAITGQCYTVLNMVFMGRPLQFASSVFHT</sequence>
<comment type="caution">
    <text evidence="2">The sequence shown here is derived from an EMBL/GenBank/DDBJ whole genome shotgun (WGS) entry which is preliminary data.</text>
</comment>
<dbReference type="EMBL" id="CAMGYJ010000005">
    <property type="protein sequence ID" value="CAI0424311.1"/>
    <property type="molecule type" value="Genomic_DNA"/>
</dbReference>
<dbReference type="AlphaFoldDB" id="A0AAV0KQD3"/>
<keyword evidence="1" id="KW-0812">Transmembrane</keyword>
<protein>
    <submittedName>
        <fullName evidence="2">Uncharacterized protein</fullName>
    </submittedName>
</protein>
<gene>
    <name evidence="2" type="ORF">LITE_LOCUS19894</name>
</gene>
<keyword evidence="3" id="KW-1185">Reference proteome</keyword>